<dbReference type="Proteomes" id="UP000195557">
    <property type="component" value="Unassembled WGS sequence"/>
</dbReference>
<reference evidence="3" key="1">
    <citation type="submission" date="2017-04" db="EMBL/GenBank/DDBJ databases">
        <title>Population genomics of picophytoplankton unveils novel chromosome hypervariability.</title>
        <authorList>
            <consortium name="DOE Joint Genome Institute"/>
            <person name="Blanc-Mathieu R."/>
            <person name="Krasovec M."/>
            <person name="Hebrard M."/>
            <person name="Yau S."/>
            <person name="Desgranges E."/>
            <person name="Martin J."/>
            <person name="Schackwitz W."/>
            <person name="Kuo A."/>
            <person name="Salin G."/>
            <person name="Donnadieu C."/>
            <person name="Desdevises Y."/>
            <person name="Sanchez-Ferandin S."/>
            <person name="Moreau H."/>
            <person name="Rivals E."/>
            <person name="Grigoriev I.V."/>
            <person name="Grimsley N."/>
            <person name="Eyre-Walker A."/>
            <person name="Piganeau G."/>
        </authorList>
    </citation>
    <scope>NUCLEOTIDE SEQUENCE [LARGE SCALE GENOMIC DNA]</scope>
    <source>
        <strain evidence="3">RCC 1115</strain>
    </source>
</reference>
<evidence type="ECO:0000313" key="3">
    <source>
        <dbReference type="EMBL" id="OUS47928.1"/>
    </source>
</evidence>
<protein>
    <submittedName>
        <fullName evidence="3">Microtubule-associated protein</fullName>
    </submittedName>
</protein>
<feature type="region of interest" description="Disordered" evidence="1">
    <location>
        <begin position="83"/>
        <end position="183"/>
    </location>
</feature>
<evidence type="ECO:0000256" key="1">
    <source>
        <dbReference type="SAM" id="MobiDB-lite"/>
    </source>
</evidence>
<organism evidence="3">
    <name type="scientific">Ostreococcus tauri</name>
    <name type="common">Marine green alga</name>
    <dbReference type="NCBI Taxonomy" id="70448"/>
    <lineage>
        <taxon>Eukaryota</taxon>
        <taxon>Viridiplantae</taxon>
        <taxon>Chlorophyta</taxon>
        <taxon>Mamiellophyceae</taxon>
        <taxon>Mamiellales</taxon>
        <taxon>Bathycoccaceae</taxon>
        <taxon>Ostreococcus</taxon>
    </lineage>
</organism>
<dbReference type="EMBL" id="KZ155776">
    <property type="protein sequence ID" value="OUS47928.1"/>
    <property type="molecule type" value="Genomic_DNA"/>
</dbReference>
<feature type="compositionally biased region" description="Basic and acidic residues" evidence="1">
    <location>
        <begin position="222"/>
        <end position="231"/>
    </location>
</feature>
<feature type="region of interest" description="Disordered" evidence="1">
    <location>
        <begin position="222"/>
        <end position="248"/>
    </location>
</feature>
<dbReference type="CDD" id="cd16165">
    <property type="entry name" value="OCRE_ZOP1_plant"/>
    <property type="match status" value="1"/>
</dbReference>
<feature type="compositionally biased region" description="Basic and acidic residues" evidence="1">
    <location>
        <begin position="238"/>
        <end position="248"/>
    </location>
</feature>
<dbReference type="Pfam" id="PF17780">
    <property type="entry name" value="OCRE"/>
    <property type="match status" value="1"/>
</dbReference>
<feature type="compositionally biased region" description="Basic and acidic residues" evidence="1">
    <location>
        <begin position="104"/>
        <end position="129"/>
    </location>
</feature>
<dbReference type="InterPro" id="IPR019367">
    <property type="entry name" value="PDZ-binding_CRIPT"/>
</dbReference>
<name>A0A1Y5IEB7_OSTTA</name>
<gene>
    <name evidence="3" type="ORF">BE221DRAFT_70746</name>
</gene>
<dbReference type="InterPro" id="IPR035622">
    <property type="entry name" value="ZOP1_OCRE"/>
</dbReference>
<dbReference type="eggNOG" id="KOG3476">
    <property type="taxonomic scope" value="Eukaryota"/>
</dbReference>
<dbReference type="InterPro" id="IPR041591">
    <property type="entry name" value="OCRE"/>
</dbReference>
<proteinExistence type="predicted"/>
<dbReference type="Pfam" id="PF10235">
    <property type="entry name" value="Cript"/>
    <property type="match status" value="1"/>
</dbReference>
<sequence>MSKRDLALGLGGENARERGVGENKALTSKRRGPYGGAIARTSCATCRRGLHTGGKYCNGCAYARGVCSQCGVKIMDVSAYAGHETAEDDESGKRRGREASASVQDRRDLNTDDLEKEKAVGRELDEESKKKKKKKGERTEEEGKETKETPSAVAPTPLAGPTSAADVAREMGQAANGGPVSGWRLDSASGYYYDVAAQVYYDPKTGGYFDCKTQQWTMPEKKTQAELEKGVRTGSFKDGTRKPDRFGL</sequence>
<dbReference type="AlphaFoldDB" id="A0A1Y5IEB7"/>
<feature type="domain" description="OCRE" evidence="2">
    <location>
        <begin position="180"/>
        <end position="224"/>
    </location>
</feature>
<accession>A0A1Y5IEB7</accession>
<evidence type="ECO:0000259" key="2">
    <source>
        <dbReference type="Pfam" id="PF17780"/>
    </source>
</evidence>